<name>A0A2M4DNE5_ANODA</name>
<sequence length="67" mass="7171">MNSSCSCVPLCLCVLLLLGSLSDPPGDLRSLVGLLALKDHSFTKLNRKPAERCPAQGHLQTAFGDVY</sequence>
<organism evidence="2">
    <name type="scientific">Anopheles darlingi</name>
    <name type="common">Mosquito</name>
    <dbReference type="NCBI Taxonomy" id="43151"/>
    <lineage>
        <taxon>Eukaryota</taxon>
        <taxon>Metazoa</taxon>
        <taxon>Ecdysozoa</taxon>
        <taxon>Arthropoda</taxon>
        <taxon>Hexapoda</taxon>
        <taxon>Insecta</taxon>
        <taxon>Pterygota</taxon>
        <taxon>Neoptera</taxon>
        <taxon>Endopterygota</taxon>
        <taxon>Diptera</taxon>
        <taxon>Nematocera</taxon>
        <taxon>Culicoidea</taxon>
        <taxon>Culicidae</taxon>
        <taxon>Anophelinae</taxon>
        <taxon>Anopheles</taxon>
    </lineage>
</organism>
<evidence type="ECO:0000313" key="2">
    <source>
        <dbReference type="EMBL" id="MBW79059.1"/>
    </source>
</evidence>
<reference evidence="2" key="1">
    <citation type="submission" date="2018-01" db="EMBL/GenBank/DDBJ databases">
        <title>An insight into the sialome of Amazonian anophelines.</title>
        <authorList>
            <person name="Ribeiro J.M."/>
            <person name="Scarpassa V."/>
            <person name="Calvo E."/>
        </authorList>
    </citation>
    <scope>NUCLEOTIDE SEQUENCE</scope>
</reference>
<proteinExistence type="predicted"/>
<feature type="chain" id="PRO_5014746964" evidence="1">
    <location>
        <begin position="23"/>
        <end position="67"/>
    </location>
</feature>
<accession>A0A2M4DNE5</accession>
<feature type="signal peptide" evidence="1">
    <location>
        <begin position="1"/>
        <end position="22"/>
    </location>
</feature>
<evidence type="ECO:0000256" key="1">
    <source>
        <dbReference type="SAM" id="SignalP"/>
    </source>
</evidence>
<keyword evidence="1" id="KW-0732">Signal</keyword>
<dbReference type="EMBL" id="GGFL01014881">
    <property type="protein sequence ID" value="MBW79059.1"/>
    <property type="molecule type" value="Transcribed_RNA"/>
</dbReference>
<dbReference type="AlphaFoldDB" id="A0A2M4DNE5"/>
<protein>
    <submittedName>
        <fullName evidence="2">Putative secreted protein</fullName>
    </submittedName>
</protein>